<feature type="compositionally biased region" description="Basic and acidic residues" evidence="7">
    <location>
        <begin position="483"/>
        <end position="493"/>
    </location>
</feature>
<evidence type="ECO:0000256" key="5">
    <source>
        <dbReference type="ARBA" id="ARBA00023242"/>
    </source>
</evidence>
<gene>
    <name evidence="9" type="ORF">POM88_017739</name>
</gene>
<evidence type="ECO:0000259" key="8">
    <source>
        <dbReference type="PROSITE" id="PS50016"/>
    </source>
</evidence>
<dbReference type="SUPFAM" id="SSF55729">
    <property type="entry name" value="Acyl-CoA N-acyltransferases (Nat)"/>
    <property type="match status" value="1"/>
</dbReference>
<dbReference type="InterPro" id="IPR011011">
    <property type="entry name" value="Znf_FYVE_PHD"/>
</dbReference>
<dbReference type="Pfam" id="PF23209">
    <property type="entry name" value="IDM1_C"/>
    <property type="match status" value="1"/>
</dbReference>
<evidence type="ECO:0000313" key="9">
    <source>
        <dbReference type="EMBL" id="KAK1389561.1"/>
    </source>
</evidence>
<dbReference type="InterPro" id="IPR019786">
    <property type="entry name" value="Zinc_finger_PHD-type_CS"/>
</dbReference>
<dbReference type="SUPFAM" id="SSF57903">
    <property type="entry name" value="FYVE/PHD zinc finger"/>
    <property type="match status" value="2"/>
</dbReference>
<accession>A0AAD8IRF1</accession>
<dbReference type="InterPro" id="IPR016181">
    <property type="entry name" value="Acyl_CoA_acyltransferase"/>
</dbReference>
<evidence type="ECO:0000256" key="2">
    <source>
        <dbReference type="ARBA" id="ARBA00022723"/>
    </source>
</evidence>
<dbReference type="PANTHER" id="PTHR47025">
    <property type="entry name" value="AUTOIMMUNE REGULATOR"/>
    <property type="match status" value="1"/>
</dbReference>
<dbReference type="InterPro" id="IPR013083">
    <property type="entry name" value="Znf_RING/FYVE/PHD"/>
</dbReference>
<protein>
    <submittedName>
        <fullName evidence="9">Acyl-CoA N-acyltransferase with RING/FYVE/PHD-type zinc finger domain</fullName>
    </submittedName>
</protein>
<keyword evidence="5" id="KW-0539">Nucleus</keyword>
<feature type="compositionally biased region" description="Low complexity" evidence="7">
    <location>
        <begin position="512"/>
        <end position="526"/>
    </location>
</feature>
<keyword evidence="10" id="KW-1185">Reference proteome</keyword>
<feature type="compositionally biased region" description="Basic residues" evidence="7">
    <location>
        <begin position="527"/>
        <end position="552"/>
    </location>
</feature>
<dbReference type="SMART" id="SM00249">
    <property type="entry name" value="PHD"/>
    <property type="match status" value="2"/>
</dbReference>
<dbReference type="InterPro" id="IPR001965">
    <property type="entry name" value="Znf_PHD"/>
</dbReference>
<dbReference type="GO" id="GO:0000977">
    <property type="term" value="F:RNA polymerase II transcription regulatory region sequence-specific DNA binding"/>
    <property type="evidence" value="ECO:0007669"/>
    <property type="project" value="TreeGrafter"/>
</dbReference>
<feature type="region of interest" description="Disordered" evidence="7">
    <location>
        <begin position="480"/>
        <end position="602"/>
    </location>
</feature>
<proteinExistence type="predicted"/>
<feature type="domain" description="PHD-type" evidence="8">
    <location>
        <begin position="704"/>
        <end position="749"/>
    </location>
</feature>
<dbReference type="InterPro" id="IPR032308">
    <property type="entry name" value="TDBD"/>
</dbReference>
<reference evidence="9" key="2">
    <citation type="submission" date="2023-05" db="EMBL/GenBank/DDBJ databases">
        <authorList>
            <person name="Schelkunov M.I."/>
        </authorList>
    </citation>
    <scope>NUCLEOTIDE SEQUENCE</scope>
    <source>
        <strain evidence="9">Hsosn_3</strain>
        <tissue evidence="9">Leaf</tissue>
    </source>
</reference>
<dbReference type="GO" id="GO:0005634">
    <property type="term" value="C:nucleus"/>
    <property type="evidence" value="ECO:0007669"/>
    <property type="project" value="UniProtKB-SubCell"/>
</dbReference>
<evidence type="ECO:0000256" key="3">
    <source>
        <dbReference type="ARBA" id="ARBA00022771"/>
    </source>
</evidence>
<dbReference type="PANTHER" id="PTHR47025:SF27">
    <property type="entry name" value="PHD-TYPE DOMAIN-CONTAINING PROTEIN"/>
    <property type="match status" value="1"/>
</dbReference>
<keyword evidence="3 6" id="KW-0863">Zinc-finger</keyword>
<name>A0AAD8IRF1_9APIA</name>
<dbReference type="Pfam" id="PF23011">
    <property type="entry name" value="PHD-1st_NSD"/>
    <property type="match status" value="1"/>
</dbReference>
<organism evidence="9 10">
    <name type="scientific">Heracleum sosnowskyi</name>
    <dbReference type="NCBI Taxonomy" id="360622"/>
    <lineage>
        <taxon>Eukaryota</taxon>
        <taxon>Viridiplantae</taxon>
        <taxon>Streptophyta</taxon>
        <taxon>Embryophyta</taxon>
        <taxon>Tracheophyta</taxon>
        <taxon>Spermatophyta</taxon>
        <taxon>Magnoliopsida</taxon>
        <taxon>eudicotyledons</taxon>
        <taxon>Gunneridae</taxon>
        <taxon>Pentapetalae</taxon>
        <taxon>asterids</taxon>
        <taxon>campanulids</taxon>
        <taxon>Apiales</taxon>
        <taxon>Apiaceae</taxon>
        <taxon>Apioideae</taxon>
        <taxon>apioid superclade</taxon>
        <taxon>Tordylieae</taxon>
        <taxon>Tordyliinae</taxon>
        <taxon>Heracleum</taxon>
    </lineage>
</organism>
<reference evidence="9" key="1">
    <citation type="submission" date="2023-02" db="EMBL/GenBank/DDBJ databases">
        <title>Genome of toxic invasive species Heracleum sosnowskyi carries increased number of genes despite the absence of recent whole-genome duplications.</title>
        <authorList>
            <person name="Schelkunov M."/>
            <person name="Shtratnikova V."/>
            <person name="Makarenko M."/>
            <person name="Klepikova A."/>
            <person name="Omelchenko D."/>
            <person name="Novikova G."/>
            <person name="Obukhova E."/>
            <person name="Bogdanov V."/>
            <person name="Penin A."/>
            <person name="Logacheva M."/>
        </authorList>
    </citation>
    <scope>NUCLEOTIDE SEQUENCE</scope>
    <source>
        <strain evidence="9">Hsosn_3</strain>
        <tissue evidence="9">Leaf</tissue>
    </source>
</reference>
<evidence type="ECO:0000256" key="7">
    <source>
        <dbReference type="SAM" id="MobiDB-lite"/>
    </source>
</evidence>
<sequence>MSHIALRVVWIISNKQSLYRVFWFCYLKRVCLSVTLFYSFSPKSNFSRNCVDTSLHTGATAMKRELAFAMEAQLQLTESLGRTRSSKPNDLLENVSTVNGSVDQSPKAIVSITKCREINVYRRNKRLKISSENGDSVIVEESKVDSVIVEAAPKVDSVIVEAPKIDSVVVEEPKIDSVVAEALKIDSEVVEAPEIDSVIVEAPRNDSVIVEESKIESVIAEASEVDSGSKVEAKENLVTPASKRRKKKNPALFGGSRRFTRSVLNVQTIETVELEQRKEDDVVAEAEGNLTEVLVEGVGNVNELESENVKKTELSRKPTNVKELFETGMLENYPVFYNGSGNKESALRGIIKGTGILCFCSLCKGSRVVPPSAFEVHACKVYKRASQYICFENGKSLLEVVKLCNKYSLKTLGTDIQNIVGPLIRKEIIICQSCKGSFLFNCAGNVEHICEPCMDLAKLQNNSTQTTALEARYCEQDLGPLSPRRDSLRDNKRGSSQSTKIKRKSSRAVLDPVSPVSASSNKSSQIKSKRKPLKKMVSVKRTPRLYKSRGKLLGKTASSPKSPKSTPLRALSMSNSQKKISKKVPKSVPSRSMIKTASSSRWKITKKDQKMHRLVYEKDGLPNGSEVAYFSQGKKLLEGYKTETGIYCLCCNSDVSPSQFEAHAGWASRRKPYNYIYTSNGVSLHEYAVALVLKRTKNSLRDNDDLCIICADGGNLLLCDGCPRSFHRECASLKTVPRGKWYCKFCQNMFQREKFVANNANAVAAGRVSGVDVMGQITERCIRIVKNPEASEVFACVLCRGFDFSRTGFGPRTVLLCDQCEREYHVGCLKKNKMADLKELPSGEWFCCSDCNGIHSALQNLLVSGAEKLTDSLLDVTRKQHIDKGLECVTNVVVKWRLLSAKISSRENKLLLSEACAIFHENFDPIVDVLSGRDYIPSMVYGRNIRGQDLSGMYCAILTVDSTVVSAGLLRIFGRDLAELPLVATTKENQGKGYFQLLFSCIEKLLAFLSVRSLVLPAAEEAETIWTKKFGFEKIPDEQLNNYRKKCWQMLTFEGTTMLEKAVPQCRIASQELTVSDVSHQDQDMAVPVVSDQDMAVPVVSEQDLAVIKVFIEEQETSTTADKDRAAEVLEDVDATADIKMQS</sequence>
<dbReference type="GO" id="GO:0003682">
    <property type="term" value="F:chromatin binding"/>
    <property type="evidence" value="ECO:0007669"/>
    <property type="project" value="TreeGrafter"/>
</dbReference>
<dbReference type="Gene3D" id="3.40.630.30">
    <property type="match status" value="1"/>
</dbReference>
<comment type="caution">
    <text evidence="9">The sequence shown here is derived from an EMBL/GenBank/DDBJ whole genome shotgun (WGS) entry which is preliminary data.</text>
</comment>
<dbReference type="InterPro" id="IPR019787">
    <property type="entry name" value="Znf_PHD-finger"/>
</dbReference>
<dbReference type="InterPro" id="IPR059153">
    <property type="entry name" value="NSD_PHD-1st"/>
</dbReference>
<dbReference type="InterPro" id="IPR056511">
    <property type="entry name" value="IDM1_C"/>
</dbReference>
<dbReference type="Gene3D" id="3.30.40.10">
    <property type="entry name" value="Zinc/RING finger domain, C3HC4 (zinc finger)"/>
    <property type="match status" value="2"/>
</dbReference>
<feature type="compositionally biased region" description="Low complexity" evidence="7">
    <location>
        <begin position="555"/>
        <end position="567"/>
    </location>
</feature>
<dbReference type="Proteomes" id="UP001237642">
    <property type="component" value="Unassembled WGS sequence"/>
</dbReference>
<keyword evidence="2" id="KW-0479">Metal-binding</keyword>
<evidence type="ECO:0000256" key="4">
    <source>
        <dbReference type="ARBA" id="ARBA00022833"/>
    </source>
</evidence>
<feature type="compositionally biased region" description="Polar residues" evidence="7">
    <location>
        <begin position="593"/>
        <end position="602"/>
    </location>
</feature>
<dbReference type="AlphaFoldDB" id="A0AAD8IRF1"/>
<dbReference type="GO" id="GO:0042393">
    <property type="term" value="F:histone binding"/>
    <property type="evidence" value="ECO:0007669"/>
    <property type="project" value="TreeGrafter"/>
</dbReference>
<comment type="subcellular location">
    <subcellularLocation>
        <location evidence="1">Nucleus</location>
    </subcellularLocation>
</comment>
<dbReference type="PROSITE" id="PS01359">
    <property type="entry name" value="ZF_PHD_1"/>
    <property type="match status" value="1"/>
</dbReference>
<dbReference type="FunFam" id="3.30.40.10:FF:000494">
    <property type="entry name" value="Acyl-CoA N-acyltransferase with RING/FYVE/PHD-type zinc finger domain"/>
    <property type="match status" value="1"/>
</dbReference>
<dbReference type="EMBL" id="JAUIZM010000004">
    <property type="protein sequence ID" value="KAK1389561.1"/>
    <property type="molecule type" value="Genomic_DNA"/>
</dbReference>
<dbReference type="GO" id="GO:0008270">
    <property type="term" value="F:zinc ion binding"/>
    <property type="evidence" value="ECO:0007669"/>
    <property type="project" value="UniProtKB-KW"/>
</dbReference>
<dbReference type="PROSITE" id="PS50016">
    <property type="entry name" value="ZF_PHD_2"/>
    <property type="match status" value="1"/>
</dbReference>
<evidence type="ECO:0000256" key="6">
    <source>
        <dbReference type="PROSITE-ProRule" id="PRU00146"/>
    </source>
</evidence>
<evidence type="ECO:0000313" key="10">
    <source>
        <dbReference type="Proteomes" id="UP001237642"/>
    </source>
</evidence>
<dbReference type="GO" id="GO:0045944">
    <property type="term" value="P:positive regulation of transcription by RNA polymerase II"/>
    <property type="evidence" value="ECO:0007669"/>
    <property type="project" value="TreeGrafter"/>
</dbReference>
<evidence type="ECO:0000256" key="1">
    <source>
        <dbReference type="ARBA" id="ARBA00004123"/>
    </source>
</evidence>
<keyword evidence="4" id="KW-0862">Zinc</keyword>
<dbReference type="Pfam" id="PF16135">
    <property type="entry name" value="TDBD"/>
    <property type="match status" value="2"/>
</dbReference>
<dbReference type="CDD" id="cd15539">
    <property type="entry name" value="PHD1_AIRE"/>
    <property type="match status" value="1"/>
</dbReference>